<evidence type="ECO:0000313" key="2">
    <source>
        <dbReference type="Proteomes" id="UP001281147"/>
    </source>
</evidence>
<name>A0ACC3NGV2_9PEZI</name>
<keyword evidence="2" id="KW-1185">Reference proteome</keyword>
<evidence type="ECO:0000313" key="1">
    <source>
        <dbReference type="EMBL" id="KAK3716532.1"/>
    </source>
</evidence>
<proteinExistence type="predicted"/>
<gene>
    <name evidence="1" type="ORF">LTR37_006428</name>
</gene>
<accession>A0ACC3NGV2</accession>
<comment type="caution">
    <text evidence="1">The sequence shown here is derived from an EMBL/GenBank/DDBJ whole genome shotgun (WGS) entry which is preliminary data.</text>
</comment>
<dbReference type="EMBL" id="JAUTXU010000042">
    <property type="protein sequence ID" value="KAK3716532.1"/>
    <property type="molecule type" value="Genomic_DNA"/>
</dbReference>
<dbReference type="Proteomes" id="UP001281147">
    <property type="component" value="Unassembled WGS sequence"/>
</dbReference>
<organism evidence="1 2">
    <name type="scientific">Vermiconidia calcicola</name>
    <dbReference type="NCBI Taxonomy" id="1690605"/>
    <lineage>
        <taxon>Eukaryota</taxon>
        <taxon>Fungi</taxon>
        <taxon>Dikarya</taxon>
        <taxon>Ascomycota</taxon>
        <taxon>Pezizomycotina</taxon>
        <taxon>Dothideomycetes</taxon>
        <taxon>Dothideomycetidae</taxon>
        <taxon>Mycosphaerellales</taxon>
        <taxon>Extremaceae</taxon>
        <taxon>Vermiconidia</taxon>
    </lineage>
</organism>
<protein>
    <submittedName>
        <fullName evidence="1">Uncharacterized protein</fullName>
    </submittedName>
</protein>
<sequence length="1014" mass="114002">MAKTKKIIFAEVRDGRTLVVFAKEERAVAVMRDLLERFQTENETNATHSPEAFVKHELNEDDQDGPNHRGTYSKAYVLQHPEIKWVHRGQGRYLPATVPRTVNGQSQSQLKEPQLNDTATRKSFDNLRPRSLRNSLPERRSSWAGEQNSRERVPALRNRLTDAQTNSADSEERSARLGRRAKPAQTTETDRRSSRIQTQLNYNDQSDEDADMAGEKESTFDRDYVEAHPDEQFYHTGNGWYKRGTRPRGRKNAKQRDNEGHAVMRSRDGSFQFNKNTTIHVSQLDNYPGVEFHHCGNGWYRAGPDSSGHRASRFGGDVIEPTDDEEGEGEDEEDGQSEDQDEDDDEEEDMNGVVSKGFTRRHPEIEWTHRGKGRYMRKSAVNALKASTTASASIEPERDQKIYSKQHVEAHPDEEFHHRGNARYMRGPPPEHWPSVQRRKSSLAPPPRTQQDAGALYDKQYVSLHPELQFHHRGQGRYALGPRKSTSENGADGDAEGLYDTAWVEAHLHETFHHRGQGRWAKGMPPPGSSKKVAIRGPGALERMDGSDEEGDETNKPPGLTALVLRTEADKWPQFDWKYRGGGKWGRITKLEFEEMQRGNAIRKPKGRGRTNRIDGPEAQLERESAAAAATNRLADDDGFQVTGEMGDDGMSRLEVPNPPKRRRKRGSFHPKEDGTGTKQSSISHSQVPTPKPRMLEPEEDVLTEEDLPQLYRDEWSPASEDLDRPVNRQLNFRPINPPEKFVRALTKHEPASRPLENLKLLANNTQAALDRIQAEYLRLDKITAPHAKIPRKPAKGGRVPIDPQIFEDKKEADLYDYHYDPRRLGFQDPDTQKVQRDAEGRELRNRRYRSGATNGTLPGWNFGEDEPLGRRRAVKPVNRFDGIVEAPSKRVRNSGVTSKAPSMTPDRGATPLGGPARSGLGTLTTGRLLGGSSTVPKRIRELRDESVGVGSVGREGSPNGSSARKGRPPGSKNLHKRRDAGIKKGPRKAKVVDSIEGAVESDEAEGEMEGEGL</sequence>
<reference evidence="1" key="1">
    <citation type="submission" date="2023-07" db="EMBL/GenBank/DDBJ databases">
        <title>Black Yeasts Isolated from many extreme environments.</title>
        <authorList>
            <person name="Coleine C."/>
            <person name="Stajich J.E."/>
            <person name="Selbmann L."/>
        </authorList>
    </citation>
    <scope>NUCLEOTIDE SEQUENCE</scope>
    <source>
        <strain evidence="1">CCFEE 5714</strain>
    </source>
</reference>